<dbReference type="Gene3D" id="3.60.40.10">
    <property type="entry name" value="PPM-type phosphatase domain"/>
    <property type="match status" value="1"/>
</dbReference>
<dbReference type="SUPFAM" id="SSF81606">
    <property type="entry name" value="PP2C-like"/>
    <property type="match status" value="1"/>
</dbReference>
<dbReference type="InterPro" id="IPR029016">
    <property type="entry name" value="GAF-like_dom_sf"/>
</dbReference>
<dbReference type="SMART" id="SM00065">
    <property type="entry name" value="GAF"/>
    <property type="match status" value="1"/>
</dbReference>
<evidence type="ECO:0000313" key="4">
    <source>
        <dbReference type="EMBL" id="XCH77221.1"/>
    </source>
</evidence>
<reference evidence="3" key="1">
    <citation type="submission" date="2024-01" db="EMBL/GenBank/DDBJ databases">
        <title>The genome sequence of Micromonospora mangrovi CCTCC AA 2012012.</title>
        <authorList>
            <person name="Gao J."/>
        </authorList>
    </citation>
    <scope>NUCLEOTIDE SEQUENCE</scope>
    <source>
        <strain evidence="3">CCTCC AA 2012012</strain>
    </source>
</reference>
<dbReference type="Gene3D" id="3.30.450.20">
    <property type="entry name" value="PAS domain"/>
    <property type="match status" value="1"/>
</dbReference>
<gene>
    <name evidence="4" type="ORF">ABUL08_14370</name>
    <name evidence="3" type="ORF">VK199_14310</name>
</gene>
<dbReference type="SMART" id="SM00331">
    <property type="entry name" value="PP2C_SIG"/>
    <property type="match status" value="1"/>
</dbReference>
<dbReference type="SMART" id="SM00091">
    <property type="entry name" value="PAS"/>
    <property type="match status" value="1"/>
</dbReference>
<dbReference type="InterPro" id="IPR035965">
    <property type="entry name" value="PAS-like_dom_sf"/>
</dbReference>
<dbReference type="InterPro" id="IPR003018">
    <property type="entry name" value="GAF"/>
</dbReference>
<reference evidence="4" key="2">
    <citation type="submission" date="2024-06" db="EMBL/GenBank/DDBJ databases">
        <title>Micromonospora mangrovi CCTCC AA 2012012 genome sequences.</title>
        <authorList>
            <person name="Gao J."/>
        </authorList>
    </citation>
    <scope>NUCLEOTIDE SEQUENCE</scope>
    <source>
        <strain evidence="4">CCTCC AA 2012012</strain>
    </source>
</reference>
<dbReference type="SUPFAM" id="SSF55781">
    <property type="entry name" value="GAF domain-like"/>
    <property type="match status" value="1"/>
</dbReference>
<dbReference type="InterPro" id="IPR001932">
    <property type="entry name" value="PPM-type_phosphatase-like_dom"/>
</dbReference>
<dbReference type="PANTHER" id="PTHR43156">
    <property type="entry name" value="STAGE II SPORULATION PROTEIN E-RELATED"/>
    <property type="match status" value="1"/>
</dbReference>
<keyword evidence="1" id="KW-0378">Hydrolase</keyword>
<dbReference type="AlphaFoldDB" id="A0AAU7MFX1"/>
<dbReference type="InterPro" id="IPR013656">
    <property type="entry name" value="PAS_4"/>
</dbReference>
<feature type="domain" description="PAS" evidence="2">
    <location>
        <begin position="18"/>
        <end position="74"/>
    </location>
</feature>
<proteinExistence type="predicted"/>
<accession>A0AAU7MFX1</accession>
<sequence>MSDGRAMSGTHGAAGAEPPTDYVRLFRATPTPYAVLTPDLVVVDVNDALLAATGRIREELVGRDIFALFPVPADAPDPTGETNLRASLIRARDTGRPDAMPLQRYDLPDPDGGFVARWWSVVNVPVLDERGRTALLLHRTAEVTEVVEERARVEAERARDEELRHRVESVEVDLFARAQELRSALAAEALATRQLTTLADLAGQLAGCETVAELTEVVIDRGLAALGADGGAVAVRHGDDDLHLTLTDSLAGLDRQRYADLPLRGPLPASVAALRDETVLLPDRDTSLAWADAMADVLADTGLSRWAALPLRVGDRLLGSLTVGWRAPQPFPRHEVDLLAAFAAQCAQTLDRIRIHQAQRQTSETLQRSLLTEPVQRHGLSVAVRYHPAAEHEQVGGDWYDAFPAADGATTLVIGDVTGHDRRALAEMAEIRSTLRGLAYVLAASPAEILAGLERVLTGLRVSTLASAVVAHVWTPGQPGGPPSGDPGRARLRWCNAGHPPPVLVTPDGTARLLATDPHPLLGVRPVRPRRNHELPLDPGSTLVFYTDGLVERREDPLDQGLERLRSAAGRLAGVPVEEFCDALLAELVDVPSDDIALLVVRVAG</sequence>
<dbReference type="Gene3D" id="3.30.450.40">
    <property type="match status" value="1"/>
</dbReference>
<dbReference type="EMBL" id="CP159342">
    <property type="protein sequence ID" value="XCH77221.1"/>
    <property type="molecule type" value="Genomic_DNA"/>
</dbReference>
<dbReference type="InterPro" id="IPR036457">
    <property type="entry name" value="PPM-type-like_dom_sf"/>
</dbReference>
<protein>
    <submittedName>
        <fullName evidence="3">SpoIIE family protein phosphatase</fullName>
    </submittedName>
</protein>
<name>A0AAU7MFX1_9ACTN</name>
<dbReference type="InterPro" id="IPR000014">
    <property type="entry name" value="PAS"/>
</dbReference>
<dbReference type="InterPro" id="IPR052016">
    <property type="entry name" value="Bact_Sigma-Reg"/>
</dbReference>
<dbReference type="PANTHER" id="PTHR43156:SF2">
    <property type="entry name" value="STAGE II SPORULATION PROTEIN E"/>
    <property type="match status" value="1"/>
</dbReference>
<evidence type="ECO:0000313" key="3">
    <source>
        <dbReference type="EMBL" id="XBP96516.1"/>
    </source>
</evidence>
<dbReference type="RefSeq" id="WP_350938329.1">
    <property type="nucleotide sequence ID" value="NZ_CP157762.1"/>
</dbReference>
<organism evidence="3">
    <name type="scientific">Micromonospora sp. CCTCC AA 2012012</name>
    <dbReference type="NCBI Taxonomy" id="3111921"/>
    <lineage>
        <taxon>Bacteria</taxon>
        <taxon>Bacillati</taxon>
        <taxon>Actinomycetota</taxon>
        <taxon>Actinomycetes</taxon>
        <taxon>Micromonosporales</taxon>
        <taxon>Micromonosporaceae</taxon>
        <taxon>Micromonospora</taxon>
    </lineage>
</organism>
<evidence type="ECO:0000256" key="1">
    <source>
        <dbReference type="ARBA" id="ARBA00022801"/>
    </source>
</evidence>
<dbReference type="GO" id="GO:0016791">
    <property type="term" value="F:phosphatase activity"/>
    <property type="evidence" value="ECO:0007669"/>
    <property type="project" value="TreeGrafter"/>
</dbReference>
<dbReference type="CDD" id="cd00130">
    <property type="entry name" value="PAS"/>
    <property type="match status" value="1"/>
</dbReference>
<dbReference type="EMBL" id="CP157762">
    <property type="protein sequence ID" value="XBP96516.1"/>
    <property type="molecule type" value="Genomic_DNA"/>
</dbReference>
<dbReference type="Pfam" id="PF07228">
    <property type="entry name" value="SpoIIE"/>
    <property type="match status" value="1"/>
</dbReference>
<dbReference type="SUPFAM" id="SSF55785">
    <property type="entry name" value="PYP-like sensor domain (PAS domain)"/>
    <property type="match status" value="1"/>
</dbReference>
<dbReference type="Pfam" id="PF01590">
    <property type="entry name" value="GAF"/>
    <property type="match status" value="1"/>
</dbReference>
<dbReference type="Pfam" id="PF08448">
    <property type="entry name" value="PAS_4"/>
    <property type="match status" value="1"/>
</dbReference>
<dbReference type="PROSITE" id="PS50112">
    <property type="entry name" value="PAS"/>
    <property type="match status" value="1"/>
</dbReference>
<evidence type="ECO:0000259" key="2">
    <source>
        <dbReference type="PROSITE" id="PS50112"/>
    </source>
</evidence>